<accession>A0A7V7V914</accession>
<sequence>MDETTNVKSTVFLIHPGRKWGEKNKFLYLNKKLKKALIQRFFQLFKLLNYLTKEASHWTNN</sequence>
<evidence type="ECO:0000313" key="2">
    <source>
        <dbReference type="Proteomes" id="UP000470409"/>
    </source>
</evidence>
<dbReference type="Proteomes" id="UP000470409">
    <property type="component" value="Unassembled WGS sequence"/>
</dbReference>
<evidence type="ECO:0000313" key="1">
    <source>
        <dbReference type="EMBL" id="KAB2440825.1"/>
    </source>
</evidence>
<protein>
    <submittedName>
        <fullName evidence="1">Uncharacterized protein</fullName>
    </submittedName>
</protein>
<gene>
    <name evidence="1" type="ORF">F8163_18640</name>
</gene>
<dbReference type="AlphaFoldDB" id="A0A7V7V914"/>
<dbReference type="RefSeq" id="WP_151626945.1">
    <property type="nucleotide sequence ID" value="NZ_WBPG01000026.1"/>
</dbReference>
<dbReference type="EMBL" id="WBPG01000026">
    <property type="protein sequence ID" value="KAB2440825.1"/>
    <property type="molecule type" value="Genomic_DNA"/>
</dbReference>
<reference evidence="1 2" key="1">
    <citation type="submission" date="2019-10" db="EMBL/GenBank/DDBJ databases">
        <title>Bacillus from the desert of Cuatro Cinegas, Coahuila.</title>
        <authorList>
            <person name="Olmedo-Alvarez G."/>
            <person name="Saldana S."/>
            <person name="Barcelo D."/>
        </authorList>
    </citation>
    <scope>NUCLEOTIDE SEQUENCE [LARGE SCALE GENOMIC DNA]</scope>
    <source>
        <strain evidence="1 2">CH155b_5T</strain>
    </source>
</reference>
<organism evidence="1 2">
    <name type="scientific">Bacillus luti</name>
    <dbReference type="NCBI Taxonomy" id="2026191"/>
    <lineage>
        <taxon>Bacteria</taxon>
        <taxon>Bacillati</taxon>
        <taxon>Bacillota</taxon>
        <taxon>Bacilli</taxon>
        <taxon>Bacillales</taxon>
        <taxon>Bacillaceae</taxon>
        <taxon>Bacillus</taxon>
        <taxon>Bacillus cereus group</taxon>
    </lineage>
</organism>
<name>A0A7V7V914_9BACI</name>
<comment type="caution">
    <text evidence="1">The sequence shown here is derived from an EMBL/GenBank/DDBJ whole genome shotgun (WGS) entry which is preliminary data.</text>
</comment>
<proteinExistence type="predicted"/>